<dbReference type="Pfam" id="PF20150">
    <property type="entry name" value="2EXR"/>
    <property type="match status" value="1"/>
</dbReference>
<dbReference type="InterPro" id="IPR045518">
    <property type="entry name" value="2EXR"/>
</dbReference>
<dbReference type="EMBL" id="SWKU01000018">
    <property type="protein sequence ID" value="KAF2998939.1"/>
    <property type="molecule type" value="Genomic_DNA"/>
</dbReference>
<evidence type="ECO:0000259" key="1">
    <source>
        <dbReference type="Pfam" id="PF20150"/>
    </source>
</evidence>
<organism evidence="2 3">
    <name type="scientific">Curvularia kusanoi</name>
    <name type="common">Cochliobolus kusanoi</name>
    <dbReference type="NCBI Taxonomy" id="90978"/>
    <lineage>
        <taxon>Eukaryota</taxon>
        <taxon>Fungi</taxon>
        <taxon>Dikarya</taxon>
        <taxon>Ascomycota</taxon>
        <taxon>Pezizomycotina</taxon>
        <taxon>Dothideomycetes</taxon>
        <taxon>Pleosporomycetidae</taxon>
        <taxon>Pleosporales</taxon>
        <taxon>Pleosporineae</taxon>
        <taxon>Pleosporaceae</taxon>
        <taxon>Curvularia</taxon>
    </lineage>
</organism>
<dbReference type="PANTHER" id="PTHR35910">
    <property type="entry name" value="2EXR DOMAIN-CONTAINING PROTEIN"/>
    <property type="match status" value="1"/>
</dbReference>
<comment type="caution">
    <text evidence="2">The sequence shown here is derived from an EMBL/GenBank/DDBJ whole genome shotgun (WGS) entry which is preliminary data.</text>
</comment>
<dbReference type="OrthoDB" id="3473305at2759"/>
<evidence type="ECO:0000313" key="2">
    <source>
        <dbReference type="EMBL" id="KAF2998939.1"/>
    </source>
</evidence>
<feature type="domain" description="2EXR" evidence="1">
    <location>
        <begin position="4"/>
        <end position="98"/>
    </location>
</feature>
<dbReference type="Proteomes" id="UP000801428">
    <property type="component" value="Unassembled WGS sequence"/>
</dbReference>
<gene>
    <name evidence="2" type="ORF">E8E13_006534</name>
</gene>
<dbReference type="PANTHER" id="PTHR35910:SF1">
    <property type="entry name" value="2EXR DOMAIN-CONTAINING PROTEIN"/>
    <property type="match status" value="1"/>
</dbReference>
<keyword evidence="3" id="KW-1185">Reference proteome</keyword>
<accession>A0A9P4TAH7</accession>
<evidence type="ECO:0000313" key="3">
    <source>
        <dbReference type="Proteomes" id="UP000801428"/>
    </source>
</evidence>
<sequence length="218" mass="25391">MAEFHPFLRLPFELRTQIWEETVEPRVVDVQMIPVDPLAKLNPPPVCYMKSSTPVPAPLQTCREARNAQLYQKGFTEVAHPGGLGQQYIWLNLDIDTISIGPAQAKIYRQAAHSVQRLKIERHYLVFGFVLPGFDSLKELYIVAAGGMWQWYREPQWGYWWAHIPENIWFIDPDDGRMINAAEMLRVFKRDESCSTVSQRDRYENAKKLMSFTIYQAN</sequence>
<reference evidence="2" key="1">
    <citation type="submission" date="2019-04" db="EMBL/GenBank/DDBJ databases">
        <title>Sequencing of skin fungus with MAO and IRED activity.</title>
        <authorList>
            <person name="Marsaioli A.J."/>
            <person name="Bonatto J.M.C."/>
            <person name="Reis Junior O."/>
        </authorList>
    </citation>
    <scope>NUCLEOTIDE SEQUENCE</scope>
    <source>
        <strain evidence="2">30M1</strain>
    </source>
</reference>
<dbReference type="AlphaFoldDB" id="A0A9P4TAH7"/>
<protein>
    <recommendedName>
        <fullName evidence="1">2EXR domain-containing protein</fullName>
    </recommendedName>
</protein>
<name>A0A9P4TAH7_CURKU</name>
<proteinExistence type="predicted"/>